<dbReference type="Proteomes" id="UP000426246">
    <property type="component" value="Chromosome"/>
</dbReference>
<keyword evidence="6 7" id="KW-0472">Membrane</keyword>
<evidence type="ECO:0000256" key="4">
    <source>
        <dbReference type="ARBA" id="ARBA00022692"/>
    </source>
</evidence>
<feature type="transmembrane region" description="Helical" evidence="7">
    <location>
        <begin position="12"/>
        <end position="39"/>
    </location>
</feature>
<sequence>MVTKRSSKDMSLLLMAIPLILLTFVFFYLPIYGWIYAFFDYQPGVPLGDQHFAGIKYFQMLFENGNEFVNALKNTLTFSFLIFLCAPLPIILAIMVTEVRSKKVSKIIQTVTSLPNFISWILVFSIFFVFFSNGGFVNSTLDHLQLIDEPFSLMSDSDRVWLVQTLVYLWKNIGWSAIIYIAAIAGIDGELYDAAEIDGAGRMGKIRYITLPGIKPTFIVLLLISVGGMLNNGFEQYFVFSNPLIAEKIEVLDTYVYRVGLGNAQYAYATAVGIFKTIVSIILLFSVNALSKYMRKESIF</sequence>
<dbReference type="Gene3D" id="1.10.3720.10">
    <property type="entry name" value="MetI-like"/>
    <property type="match status" value="1"/>
</dbReference>
<evidence type="ECO:0000259" key="8">
    <source>
        <dbReference type="PROSITE" id="PS50928"/>
    </source>
</evidence>
<keyword evidence="10" id="KW-1185">Reference proteome</keyword>
<dbReference type="OrthoDB" id="9785836at2"/>
<dbReference type="EMBL" id="CP034235">
    <property type="protein sequence ID" value="QGQ94454.1"/>
    <property type="molecule type" value="Genomic_DNA"/>
</dbReference>
<dbReference type="RefSeq" id="WP_155699458.1">
    <property type="nucleotide sequence ID" value="NZ_CP034235.1"/>
</dbReference>
<dbReference type="KEGG" id="ppsc:EHS13_05825"/>
<dbReference type="SUPFAM" id="SSF161098">
    <property type="entry name" value="MetI-like"/>
    <property type="match status" value="1"/>
</dbReference>
<dbReference type="Pfam" id="PF00528">
    <property type="entry name" value="BPD_transp_1"/>
    <property type="match status" value="1"/>
</dbReference>
<dbReference type="PANTHER" id="PTHR43227">
    <property type="entry name" value="BLL4140 PROTEIN"/>
    <property type="match status" value="1"/>
</dbReference>
<keyword evidence="3" id="KW-1003">Cell membrane</keyword>
<evidence type="ECO:0000256" key="6">
    <source>
        <dbReference type="ARBA" id="ARBA00023136"/>
    </source>
</evidence>
<feature type="domain" description="ABC transmembrane type-1" evidence="8">
    <location>
        <begin position="72"/>
        <end position="287"/>
    </location>
</feature>
<keyword evidence="4 7" id="KW-0812">Transmembrane</keyword>
<organism evidence="9 10">
    <name type="scientific">Paenibacillus psychroresistens</name>
    <dbReference type="NCBI Taxonomy" id="1778678"/>
    <lineage>
        <taxon>Bacteria</taxon>
        <taxon>Bacillati</taxon>
        <taxon>Bacillota</taxon>
        <taxon>Bacilli</taxon>
        <taxon>Bacillales</taxon>
        <taxon>Paenibacillaceae</taxon>
        <taxon>Paenibacillus</taxon>
    </lineage>
</organism>
<dbReference type="GO" id="GO:0005886">
    <property type="term" value="C:plasma membrane"/>
    <property type="evidence" value="ECO:0007669"/>
    <property type="project" value="UniProtKB-SubCell"/>
</dbReference>
<keyword evidence="5 7" id="KW-1133">Transmembrane helix</keyword>
<evidence type="ECO:0000256" key="7">
    <source>
        <dbReference type="RuleBase" id="RU363032"/>
    </source>
</evidence>
<feature type="transmembrane region" description="Helical" evidence="7">
    <location>
        <begin position="117"/>
        <end position="141"/>
    </location>
</feature>
<keyword evidence="2 7" id="KW-0813">Transport</keyword>
<evidence type="ECO:0000256" key="1">
    <source>
        <dbReference type="ARBA" id="ARBA00004651"/>
    </source>
</evidence>
<evidence type="ECO:0000313" key="9">
    <source>
        <dbReference type="EMBL" id="QGQ94454.1"/>
    </source>
</evidence>
<evidence type="ECO:0000256" key="3">
    <source>
        <dbReference type="ARBA" id="ARBA00022475"/>
    </source>
</evidence>
<feature type="transmembrane region" description="Helical" evidence="7">
    <location>
        <begin position="161"/>
        <end position="187"/>
    </location>
</feature>
<dbReference type="InterPro" id="IPR000515">
    <property type="entry name" value="MetI-like"/>
</dbReference>
<dbReference type="GO" id="GO:0055085">
    <property type="term" value="P:transmembrane transport"/>
    <property type="evidence" value="ECO:0007669"/>
    <property type="project" value="InterPro"/>
</dbReference>
<dbReference type="AlphaFoldDB" id="A0A6B8RFF3"/>
<evidence type="ECO:0000256" key="5">
    <source>
        <dbReference type="ARBA" id="ARBA00022989"/>
    </source>
</evidence>
<feature type="transmembrane region" description="Helical" evidence="7">
    <location>
        <begin position="266"/>
        <end position="290"/>
    </location>
</feature>
<accession>A0A6B8RFF3</accession>
<dbReference type="PROSITE" id="PS50928">
    <property type="entry name" value="ABC_TM1"/>
    <property type="match status" value="1"/>
</dbReference>
<dbReference type="InterPro" id="IPR035906">
    <property type="entry name" value="MetI-like_sf"/>
</dbReference>
<dbReference type="InterPro" id="IPR050809">
    <property type="entry name" value="UgpAE/MalFG_permease"/>
</dbReference>
<feature type="transmembrane region" description="Helical" evidence="7">
    <location>
        <begin position="76"/>
        <end position="96"/>
    </location>
</feature>
<feature type="transmembrane region" description="Helical" evidence="7">
    <location>
        <begin position="208"/>
        <end position="230"/>
    </location>
</feature>
<protein>
    <submittedName>
        <fullName evidence="9">Sugar ABC transporter permease</fullName>
    </submittedName>
</protein>
<name>A0A6B8RFF3_9BACL</name>
<comment type="subcellular location">
    <subcellularLocation>
        <location evidence="1 7">Cell membrane</location>
        <topology evidence="1 7">Multi-pass membrane protein</topology>
    </subcellularLocation>
</comment>
<comment type="similarity">
    <text evidence="7">Belongs to the binding-protein-dependent transport system permease family.</text>
</comment>
<dbReference type="PANTHER" id="PTHR43227:SF11">
    <property type="entry name" value="BLL4140 PROTEIN"/>
    <property type="match status" value="1"/>
</dbReference>
<gene>
    <name evidence="9" type="ORF">EHS13_05825</name>
</gene>
<evidence type="ECO:0000313" key="10">
    <source>
        <dbReference type="Proteomes" id="UP000426246"/>
    </source>
</evidence>
<proteinExistence type="inferred from homology"/>
<reference evidence="10" key="1">
    <citation type="submission" date="2018-11" db="EMBL/GenBank/DDBJ databases">
        <title>Complete genome sequence of Paenibacillus sp. ML311-T8.</title>
        <authorList>
            <person name="Nam Y.-D."/>
            <person name="Kang J."/>
            <person name="Chung W.-H."/>
            <person name="Park Y.S."/>
        </authorList>
    </citation>
    <scope>NUCLEOTIDE SEQUENCE [LARGE SCALE GENOMIC DNA]</scope>
    <source>
        <strain evidence="10">ML311-T8</strain>
    </source>
</reference>
<evidence type="ECO:0000256" key="2">
    <source>
        <dbReference type="ARBA" id="ARBA00022448"/>
    </source>
</evidence>